<gene>
    <name evidence="1" type="ORF">HELGO_WM12327</name>
</gene>
<dbReference type="EMBL" id="CACVAU010000017">
    <property type="protein sequence ID" value="CAA6805340.1"/>
    <property type="molecule type" value="Genomic_DNA"/>
</dbReference>
<dbReference type="Pfam" id="PF06097">
    <property type="entry name" value="DUF945"/>
    <property type="match status" value="1"/>
</dbReference>
<reference evidence="1" key="1">
    <citation type="submission" date="2020-01" db="EMBL/GenBank/DDBJ databases">
        <authorList>
            <person name="Meier V. D."/>
            <person name="Meier V D."/>
        </authorList>
    </citation>
    <scope>NUCLEOTIDE SEQUENCE</scope>
    <source>
        <strain evidence="1">HLG_WM_MAG_05</strain>
    </source>
</reference>
<dbReference type="AlphaFoldDB" id="A0A6S6SS22"/>
<organism evidence="1">
    <name type="scientific">uncultured Sulfurovum sp</name>
    <dbReference type="NCBI Taxonomy" id="269237"/>
    <lineage>
        <taxon>Bacteria</taxon>
        <taxon>Pseudomonadati</taxon>
        <taxon>Campylobacterota</taxon>
        <taxon>Epsilonproteobacteria</taxon>
        <taxon>Campylobacterales</taxon>
        <taxon>Sulfurovaceae</taxon>
        <taxon>Sulfurovum</taxon>
        <taxon>environmental samples</taxon>
    </lineage>
</organism>
<name>A0A6S6SS22_9BACT</name>
<accession>A0A6S6SS22</accession>
<sequence length="488" mass="54346">MSKKIIGSLLGVTALWLGTTAYIGSSTESYLKNYVEKTNKLYAQYGVQLSVDSFKKGFMASEAKLKLDFSEPDIKEMIAQTVRLPLEINYHIENGPVFFNNGVGMGASRINQHIELSQYVVDKEAFKKIFKEDIVISSQSNIGFNNNASFVATTNKIVAHLEENTKMELSPLHMEGEVDIVTLQGEAKLLIDSMFVRQGEDILTAKNILIDADIKKVYENGFYLGDVLFDVSSLTSQGTVLPLNLEEAKVAFIMKIDGDKDDMIDMQFNVDVEAGKSKLPEDYASLKKFKLSYALNGTKLKGILAFQDFTQRLQAKQQALLAQLFASNDGSLNEEVFAELEKLQVEAQEEMIVLGAGLLTKDKTNLLVNMKLLDKEEKESSLNMSVAYVGDELIGITAKALEEKFSKEFLDLLAIDLNVELSKAYIANLSDTLKKELDAQLQMGAMFGIVKDNNSSYNFDAKYTPRTLMVNDENRSEMLQMLGMGLAQ</sequence>
<evidence type="ECO:0000313" key="1">
    <source>
        <dbReference type="EMBL" id="CAA6805340.1"/>
    </source>
</evidence>
<protein>
    <recommendedName>
        <fullName evidence="2">YdgA family protein</fullName>
    </recommendedName>
</protein>
<proteinExistence type="predicted"/>
<evidence type="ECO:0008006" key="2">
    <source>
        <dbReference type="Google" id="ProtNLM"/>
    </source>
</evidence>
<dbReference type="InterPro" id="IPR010352">
    <property type="entry name" value="DUF945"/>
</dbReference>